<dbReference type="Proteomes" id="UP000289718">
    <property type="component" value="Unassembled WGS sequence"/>
</dbReference>
<dbReference type="RefSeq" id="WP_129060742.1">
    <property type="nucleotide sequence ID" value="NZ_NXIE01000001.1"/>
</dbReference>
<dbReference type="EMBL" id="NXIE01000001">
    <property type="protein sequence ID" value="RXK14604.1"/>
    <property type="molecule type" value="Genomic_DNA"/>
</dbReference>
<evidence type="ECO:0000313" key="3">
    <source>
        <dbReference type="Proteomes" id="UP000289718"/>
    </source>
</evidence>
<gene>
    <name evidence="2" type="ORF">CP965_03935</name>
</gene>
<dbReference type="AlphaFoldDB" id="A0A4Q1AWR8"/>
<dbReference type="OrthoDB" id="9790935at2"/>
<keyword evidence="3" id="KW-1185">Reference proteome</keyword>
<dbReference type="GO" id="GO:0003677">
    <property type="term" value="F:DNA binding"/>
    <property type="evidence" value="ECO:0007669"/>
    <property type="project" value="InterPro"/>
</dbReference>
<accession>A0A4Q1AWR8</accession>
<dbReference type="InterPro" id="IPR047650">
    <property type="entry name" value="Transpos_IS110"/>
</dbReference>
<dbReference type="PANTHER" id="PTHR33055">
    <property type="entry name" value="TRANSPOSASE FOR INSERTION SEQUENCE ELEMENT IS1111A"/>
    <property type="match status" value="1"/>
</dbReference>
<protein>
    <recommendedName>
        <fullName evidence="1">Transposase IS110-like N-terminal domain-containing protein</fullName>
    </recommendedName>
</protein>
<evidence type="ECO:0000313" key="2">
    <source>
        <dbReference type="EMBL" id="RXK14604.1"/>
    </source>
</evidence>
<dbReference type="GO" id="GO:0004803">
    <property type="term" value="F:transposase activity"/>
    <property type="evidence" value="ECO:0007669"/>
    <property type="project" value="InterPro"/>
</dbReference>
<dbReference type="Pfam" id="PF01548">
    <property type="entry name" value="DEDD_Tnp_IS110"/>
    <property type="match status" value="1"/>
</dbReference>
<dbReference type="GO" id="GO:0006313">
    <property type="term" value="P:DNA transposition"/>
    <property type="evidence" value="ECO:0007669"/>
    <property type="project" value="InterPro"/>
</dbReference>
<sequence length="103" mass="11798">MINCIGLDISKKLIAVHIPINKTNIEIENNLKGIKGLYSKLNKLYKKSINNLVYIFEPTGNYSFALTKFCNEKKIKCFMINPKQFLNFSKALGQRNKTNLIDA</sequence>
<organism evidence="2 3">
    <name type="scientific">Halarcobacter mediterraneus</name>
    <dbReference type="NCBI Taxonomy" id="2023153"/>
    <lineage>
        <taxon>Bacteria</taxon>
        <taxon>Pseudomonadati</taxon>
        <taxon>Campylobacterota</taxon>
        <taxon>Epsilonproteobacteria</taxon>
        <taxon>Campylobacterales</taxon>
        <taxon>Arcobacteraceae</taxon>
        <taxon>Halarcobacter</taxon>
    </lineage>
</organism>
<feature type="domain" description="Transposase IS110-like N-terminal" evidence="1">
    <location>
        <begin position="5"/>
        <end position="103"/>
    </location>
</feature>
<reference evidence="2 3" key="1">
    <citation type="submission" date="2017-09" db="EMBL/GenBank/DDBJ databases">
        <title>Genomics of the genus Arcobacter.</title>
        <authorList>
            <person name="Perez-Cataluna A."/>
            <person name="Figueras M.J."/>
            <person name="Salas-Masso N."/>
        </authorList>
    </citation>
    <scope>NUCLEOTIDE SEQUENCE [LARGE SCALE GENOMIC DNA]</scope>
    <source>
        <strain evidence="2 3">F156-34</strain>
    </source>
</reference>
<dbReference type="InterPro" id="IPR002525">
    <property type="entry name" value="Transp_IS110-like_N"/>
</dbReference>
<name>A0A4Q1AWR8_9BACT</name>
<comment type="caution">
    <text evidence="2">The sequence shown here is derived from an EMBL/GenBank/DDBJ whole genome shotgun (WGS) entry which is preliminary data.</text>
</comment>
<proteinExistence type="predicted"/>
<evidence type="ECO:0000259" key="1">
    <source>
        <dbReference type="Pfam" id="PF01548"/>
    </source>
</evidence>